<name>A0ABV2SVR7_9FLAO</name>
<reference evidence="1 2" key="1">
    <citation type="submission" date="2024-07" db="EMBL/GenBank/DDBJ databases">
        <title>The genome sequence of type strain Sediminicola arcticus GDMCC 1.2805.</title>
        <authorList>
            <person name="Liu Y."/>
        </authorList>
    </citation>
    <scope>NUCLEOTIDE SEQUENCE [LARGE SCALE GENOMIC DNA]</scope>
    <source>
        <strain evidence="1 2">GDMCC 1.2805</strain>
    </source>
</reference>
<comment type="caution">
    <text evidence="1">The sequence shown here is derived from an EMBL/GenBank/DDBJ whole genome shotgun (WGS) entry which is preliminary data.</text>
</comment>
<dbReference type="Proteomes" id="UP001549799">
    <property type="component" value="Unassembled WGS sequence"/>
</dbReference>
<evidence type="ECO:0000313" key="1">
    <source>
        <dbReference type="EMBL" id="MET6990845.1"/>
    </source>
</evidence>
<accession>A0ABV2SVR7</accession>
<evidence type="ECO:0000313" key="2">
    <source>
        <dbReference type="Proteomes" id="UP001549799"/>
    </source>
</evidence>
<sequence length="70" mass="7999">MFLIIQRTTTFFVVNNLKINNVYIDNNSIPVGIVADVLLGELKLELPKADLTKNEVEMELFSLKDDDIFL</sequence>
<organism evidence="1 2">
    <name type="scientific">Sediminicola arcticus</name>
    <dbReference type="NCBI Taxonomy" id="1574308"/>
    <lineage>
        <taxon>Bacteria</taxon>
        <taxon>Pseudomonadati</taxon>
        <taxon>Bacteroidota</taxon>
        <taxon>Flavobacteriia</taxon>
        <taxon>Flavobacteriales</taxon>
        <taxon>Flavobacteriaceae</taxon>
        <taxon>Sediminicola</taxon>
    </lineage>
</organism>
<proteinExistence type="predicted"/>
<evidence type="ECO:0008006" key="3">
    <source>
        <dbReference type="Google" id="ProtNLM"/>
    </source>
</evidence>
<gene>
    <name evidence="1" type="ORF">ABXZ36_09325</name>
</gene>
<dbReference type="EMBL" id="JBEXAE010000004">
    <property type="protein sequence ID" value="MET6990845.1"/>
    <property type="molecule type" value="Genomic_DNA"/>
</dbReference>
<keyword evidence="2" id="KW-1185">Reference proteome</keyword>
<dbReference type="RefSeq" id="WP_354615246.1">
    <property type="nucleotide sequence ID" value="NZ_JBEXAE010000004.1"/>
</dbReference>
<protein>
    <recommendedName>
        <fullName evidence="3">PRC-barrel domain-containing protein</fullName>
    </recommendedName>
</protein>